<keyword evidence="1" id="KW-0812">Transmembrane</keyword>
<name>A0A1V8NRB2_CITBR</name>
<protein>
    <submittedName>
        <fullName evidence="2">Uncharacterized protein</fullName>
    </submittedName>
</protein>
<accession>A0A1V8NRB2</accession>
<proteinExistence type="predicted"/>
<dbReference type="AlphaFoldDB" id="A0A1V8NRB2"/>
<organism evidence="2 3">
    <name type="scientific">Citrobacter braakii</name>
    <dbReference type="NCBI Taxonomy" id="57706"/>
    <lineage>
        <taxon>Bacteria</taxon>
        <taxon>Pseudomonadati</taxon>
        <taxon>Pseudomonadota</taxon>
        <taxon>Gammaproteobacteria</taxon>
        <taxon>Enterobacterales</taxon>
        <taxon>Enterobacteriaceae</taxon>
        <taxon>Citrobacter</taxon>
        <taxon>Citrobacter freundii complex</taxon>
    </lineage>
</organism>
<gene>
    <name evidence="2" type="ORF">BZK42_27405</name>
</gene>
<dbReference type="RefSeq" id="WP_080861444.1">
    <property type="nucleotide sequence ID" value="NZ_CP077405.1"/>
</dbReference>
<comment type="caution">
    <text evidence="2">The sequence shown here is derived from an EMBL/GenBank/DDBJ whole genome shotgun (WGS) entry which is preliminary data.</text>
</comment>
<evidence type="ECO:0000256" key="1">
    <source>
        <dbReference type="SAM" id="Phobius"/>
    </source>
</evidence>
<dbReference type="EMBL" id="NAEW01000047">
    <property type="protein sequence ID" value="OQM38962.1"/>
    <property type="molecule type" value="Genomic_DNA"/>
</dbReference>
<evidence type="ECO:0000313" key="3">
    <source>
        <dbReference type="Proteomes" id="UP000192573"/>
    </source>
</evidence>
<sequence>MSITSPETKTVASVVPVPVTKQVSEPEVFQRTRSEFNRWLQEQFDSHYHTMRNGGYRSFLARNHPAELERYDIACEVMRREEFARFAELQTLGLYLHLQVQQKEAYFRRVRNRLLAAMAVTGVVTSVVLYGYFHPEQALQAGRELLALPGRLAVFAGRLLN</sequence>
<keyword evidence="1" id="KW-0472">Membrane</keyword>
<feature type="transmembrane region" description="Helical" evidence="1">
    <location>
        <begin position="114"/>
        <end position="133"/>
    </location>
</feature>
<reference evidence="2 3" key="1">
    <citation type="submission" date="2017-03" db="EMBL/GenBank/DDBJ databases">
        <authorList>
            <person name="Afonso C.L."/>
            <person name="Miller P.J."/>
            <person name="Scott M.A."/>
            <person name="Spackman E."/>
            <person name="Goraichik I."/>
            <person name="Dimitrov K.M."/>
            <person name="Suarez D.L."/>
            <person name="Swayne D.E."/>
        </authorList>
    </citation>
    <scope>NUCLEOTIDE SEQUENCE [LARGE SCALE GENOMIC DNA]</scope>
    <source>
        <strain evidence="2 3">ATCC 51113</strain>
    </source>
</reference>
<dbReference type="Proteomes" id="UP000192573">
    <property type="component" value="Unassembled WGS sequence"/>
</dbReference>
<keyword evidence="1" id="KW-1133">Transmembrane helix</keyword>
<evidence type="ECO:0000313" key="2">
    <source>
        <dbReference type="EMBL" id="OQM38962.1"/>
    </source>
</evidence>